<dbReference type="EMBL" id="JAAEEH010000042">
    <property type="protein sequence ID" value="NDL68494.1"/>
    <property type="molecule type" value="Genomic_DNA"/>
</dbReference>
<dbReference type="RefSeq" id="WP_162371219.1">
    <property type="nucleotide sequence ID" value="NZ_JAAEEH010000042.1"/>
</dbReference>
<evidence type="ECO:0000313" key="3">
    <source>
        <dbReference type="Proteomes" id="UP000461585"/>
    </source>
</evidence>
<feature type="region of interest" description="Disordered" evidence="1">
    <location>
        <begin position="1"/>
        <end position="27"/>
    </location>
</feature>
<sequence length="183" mass="20416">MEKQKMSKEEFMARMAKSQKPEEAPKEVRGYKYDWAGLARHLIGSAGGIDFEKAMEIAGVPKDKQRGQRTKSKEMTDACLKDHGYILDIQDGQWAAVNLIPPEPDAYGSLAPALDQEDEEEALAYEEQISASKANIFMDMNIRVDGEFQLLQLMQFIRNTLVFCPEGAGVRLVLTSGKEVADA</sequence>
<gene>
    <name evidence="2" type="ORF">GXN74_12180</name>
</gene>
<feature type="compositionally biased region" description="Basic and acidic residues" evidence="1">
    <location>
        <begin position="1"/>
        <end position="12"/>
    </location>
</feature>
<dbReference type="Proteomes" id="UP000461585">
    <property type="component" value="Unassembled WGS sequence"/>
</dbReference>
<reference evidence="2 3" key="1">
    <citation type="submission" date="2020-01" db="EMBL/GenBank/DDBJ databases">
        <title>Anaeroalcalibacter tamaniensis gen. nov., sp. nov., moderately halophilic strictly anaerobic fermenter bacterium from mud volcano of Taman peninsula.</title>
        <authorList>
            <person name="Frolova A."/>
            <person name="Merkel A.Y."/>
            <person name="Slobodkin A.I."/>
        </authorList>
    </citation>
    <scope>NUCLEOTIDE SEQUENCE [LARGE SCALE GENOMIC DNA]</scope>
    <source>
        <strain evidence="2 3">F-3ap</strain>
    </source>
</reference>
<evidence type="ECO:0000256" key="1">
    <source>
        <dbReference type="SAM" id="MobiDB-lite"/>
    </source>
</evidence>
<keyword evidence="3" id="KW-1185">Reference proteome</keyword>
<protein>
    <submittedName>
        <fullName evidence="2">Uncharacterized protein</fullName>
    </submittedName>
</protein>
<name>A0A7X5KN47_9FIRM</name>
<evidence type="ECO:0000313" key="2">
    <source>
        <dbReference type="EMBL" id="NDL68494.1"/>
    </source>
</evidence>
<accession>A0A7X5KN47</accession>
<dbReference type="AlphaFoldDB" id="A0A7X5KN47"/>
<organism evidence="2 3">
    <name type="scientific">Anaerotalea alkaliphila</name>
    <dbReference type="NCBI Taxonomy" id="2662126"/>
    <lineage>
        <taxon>Bacteria</taxon>
        <taxon>Bacillati</taxon>
        <taxon>Bacillota</taxon>
        <taxon>Clostridia</taxon>
        <taxon>Eubacteriales</taxon>
        <taxon>Anaerotalea</taxon>
    </lineage>
</organism>
<proteinExistence type="predicted"/>
<comment type="caution">
    <text evidence="2">The sequence shown here is derived from an EMBL/GenBank/DDBJ whole genome shotgun (WGS) entry which is preliminary data.</text>
</comment>